<feature type="active site" description="Nucleophile" evidence="5">
    <location>
        <position position="78"/>
    </location>
</feature>
<comment type="caution">
    <text evidence="8">The sequence shown here is derived from an EMBL/GenBank/DDBJ whole genome shotgun (WGS) entry which is preliminary data.</text>
</comment>
<keyword evidence="4 5" id="KW-0378">Hydrolase</keyword>
<comment type="subunit">
    <text evidence="5">Monomer.</text>
</comment>
<evidence type="ECO:0000256" key="1">
    <source>
        <dbReference type="ARBA" id="ARBA00022487"/>
    </source>
</evidence>
<comment type="similarity">
    <text evidence="5">Belongs to the AB hydrolase superfamily. Carboxylesterase BioH family.</text>
</comment>
<dbReference type="Proteomes" id="UP000647183">
    <property type="component" value="Unassembled WGS sequence"/>
</dbReference>
<evidence type="ECO:0000256" key="4">
    <source>
        <dbReference type="ARBA" id="ARBA00022801"/>
    </source>
</evidence>
<dbReference type="PANTHER" id="PTHR43194:SF5">
    <property type="entry name" value="PIMELOYL-[ACYL-CARRIER PROTEIN] METHYL ESTER ESTERASE"/>
    <property type="match status" value="1"/>
</dbReference>
<dbReference type="InterPro" id="IPR029058">
    <property type="entry name" value="AB_hydrolase_fold"/>
</dbReference>
<comment type="caution">
    <text evidence="5">Lacks conserved residue(s) required for the propagation of feature annotation.</text>
</comment>
<feature type="binding site" evidence="5">
    <location>
        <position position="18"/>
    </location>
    <ligand>
        <name>substrate</name>
    </ligand>
</feature>
<evidence type="ECO:0000256" key="2">
    <source>
        <dbReference type="ARBA" id="ARBA00022490"/>
    </source>
</evidence>
<gene>
    <name evidence="5 8" type="primary">bioH</name>
    <name evidence="8" type="ORF">H9645_04920</name>
</gene>
<keyword evidence="9" id="KW-1185">Reference proteome</keyword>
<dbReference type="Gene3D" id="3.40.50.1820">
    <property type="entry name" value="alpha/beta hydrolase"/>
    <property type="match status" value="1"/>
</dbReference>
<feature type="binding site" evidence="5">
    <location>
        <begin position="78"/>
        <end position="79"/>
    </location>
    <ligand>
        <name>substrate</name>
    </ligand>
</feature>
<feature type="active site" evidence="5">
    <location>
        <position position="248"/>
    </location>
</feature>
<dbReference type="InterPro" id="IPR000073">
    <property type="entry name" value="AB_hydrolase_1"/>
</dbReference>
<comment type="catalytic activity">
    <reaction evidence="5">
        <text>6-carboxyhexanoyl-[ACP] methyl ester + H2O = 6-carboxyhexanoyl-[ACP] + methanol + H(+)</text>
        <dbReference type="Rhea" id="RHEA:42700"/>
        <dbReference type="Rhea" id="RHEA-COMP:9955"/>
        <dbReference type="Rhea" id="RHEA-COMP:10186"/>
        <dbReference type="ChEBI" id="CHEBI:15377"/>
        <dbReference type="ChEBI" id="CHEBI:15378"/>
        <dbReference type="ChEBI" id="CHEBI:17790"/>
        <dbReference type="ChEBI" id="CHEBI:78846"/>
        <dbReference type="ChEBI" id="CHEBI:82735"/>
        <dbReference type="EC" id="3.1.1.85"/>
    </reaction>
</comment>
<sequence>MHIEVQGRGAPLVLLHGWAMHGGVFAPLVARLADRFELHVVDLPGHGRSRDSAVALEPDAVVDAVAARVPVAPWLGWSLGGMFALRAAATRPARVPALVMVCSAPRFVRDVAGAAAVAATRDGGTAAANRYGMSPEIFAGFARGLRDDYHGTLERFIALEAFGSDDARGELRALRAEVFARGEPPAAALAQGLDLLRTVDQRPLLPALGVPSLWIAGRRDRVVDPRAMRAAAAQAPGAGFVEVEHGGHAPFLTHADDVAGAIAGFLAGTGRPPRPPLPRPPSPDPDSSATP</sequence>
<comment type="function">
    <text evidence="5">The physiological role of BioH is to remove the methyl group introduced by BioC when the pimeloyl moiety is complete. It allows to synthesize pimeloyl-ACP via the fatty acid synthetic pathway through the hydrolysis of the ester bonds of pimeloyl-ACP esters.</text>
</comment>
<dbReference type="GO" id="GO:0090499">
    <property type="term" value="F:pimelyl-[acyl-carrier protein] methyl ester esterase activity"/>
    <property type="evidence" value="ECO:0007669"/>
    <property type="project" value="UniProtKB-EC"/>
</dbReference>
<name>A0ABR8UH61_9GAMM</name>
<dbReference type="PANTHER" id="PTHR43194">
    <property type="entry name" value="HYDROLASE ALPHA/BETA FOLD FAMILY"/>
    <property type="match status" value="1"/>
</dbReference>
<dbReference type="HAMAP" id="MF_01260">
    <property type="entry name" value="Carboxylester"/>
    <property type="match status" value="1"/>
</dbReference>
<accession>A0ABR8UH61</accession>
<dbReference type="SUPFAM" id="SSF53474">
    <property type="entry name" value="alpha/beta-Hydrolases"/>
    <property type="match status" value="1"/>
</dbReference>
<evidence type="ECO:0000313" key="8">
    <source>
        <dbReference type="EMBL" id="MBD7987365.1"/>
    </source>
</evidence>
<evidence type="ECO:0000256" key="5">
    <source>
        <dbReference type="HAMAP-Rule" id="MF_01260"/>
    </source>
</evidence>
<feature type="domain" description="AB hydrolase-1" evidence="7">
    <location>
        <begin position="11"/>
        <end position="255"/>
    </location>
</feature>
<keyword evidence="2 5" id="KW-0963">Cytoplasm</keyword>
<dbReference type="EMBL" id="JACSQJ010000002">
    <property type="protein sequence ID" value="MBD7987365.1"/>
    <property type="molecule type" value="Genomic_DNA"/>
</dbReference>
<keyword evidence="1 5" id="KW-0719">Serine esterase</keyword>
<comment type="subcellular location">
    <subcellularLocation>
        <location evidence="5">Cytoplasm</location>
    </subcellularLocation>
</comment>
<dbReference type="InterPro" id="IPR050228">
    <property type="entry name" value="Carboxylesterase_BioH"/>
</dbReference>
<organism evidence="8 9">
    <name type="scientific">Luteimonas colneyensis</name>
    <dbReference type="NCBI Taxonomy" id="2762230"/>
    <lineage>
        <taxon>Bacteria</taxon>
        <taxon>Pseudomonadati</taxon>
        <taxon>Pseudomonadota</taxon>
        <taxon>Gammaproteobacteria</taxon>
        <taxon>Lysobacterales</taxon>
        <taxon>Lysobacteraceae</taxon>
        <taxon>Luteimonas</taxon>
    </lineage>
</organism>
<dbReference type="EC" id="3.1.1.85" evidence="5"/>
<dbReference type="RefSeq" id="WP_191728962.1">
    <property type="nucleotide sequence ID" value="NZ_JACSQJ010000002.1"/>
</dbReference>
<evidence type="ECO:0000256" key="3">
    <source>
        <dbReference type="ARBA" id="ARBA00022756"/>
    </source>
</evidence>
<reference evidence="8 9" key="1">
    <citation type="submission" date="2020-08" db="EMBL/GenBank/DDBJ databases">
        <title>A Genomic Blueprint of the Chicken Gut Microbiome.</title>
        <authorList>
            <person name="Gilroy R."/>
            <person name="Ravi A."/>
            <person name="Getino M."/>
            <person name="Pursley I."/>
            <person name="Horton D.L."/>
            <person name="Alikhan N.-F."/>
            <person name="Baker D."/>
            <person name="Gharbi K."/>
            <person name="Hall N."/>
            <person name="Watson M."/>
            <person name="Adriaenssens E.M."/>
            <person name="Foster-Nyarko E."/>
            <person name="Jarju S."/>
            <person name="Secka A."/>
            <person name="Antonio M."/>
            <person name="Oren A."/>
            <person name="Chaudhuri R."/>
            <person name="La Ragione R.M."/>
            <person name="Hildebrand F."/>
            <person name="Pallen M.J."/>
        </authorList>
    </citation>
    <scope>NUCLEOTIDE SEQUENCE [LARGE SCALE GENOMIC DNA]</scope>
    <source>
        <strain evidence="8 9">Sa2BVA3</strain>
    </source>
</reference>
<feature type="binding site" evidence="5">
    <location>
        <position position="248"/>
    </location>
    <ligand>
        <name>substrate</name>
    </ligand>
</feature>
<evidence type="ECO:0000313" key="9">
    <source>
        <dbReference type="Proteomes" id="UP000647183"/>
    </source>
</evidence>
<protein>
    <recommendedName>
        <fullName evidence="5">Pimeloyl-[acyl-carrier protein] methyl ester esterase</fullName>
        <ecNumber evidence="5">3.1.1.85</ecNumber>
    </recommendedName>
    <alternativeName>
        <fullName evidence="5">Biotin synthesis protein BioH</fullName>
    </alternativeName>
    <alternativeName>
        <fullName evidence="5">Carboxylesterase BioH</fullName>
    </alternativeName>
</protein>
<feature type="active site" evidence="5">
    <location>
        <position position="220"/>
    </location>
</feature>
<evidence type="ECO:0000256" key="6">
    <source>
        <dbReference type="SAM" id="MobiDB-lite"/>
    </source>
</evidence>
<proteinExistence type="inferred from homology"/>
<feature type="compositionally biased region" description="Pro residues" evidence="6">
    <location>
        <begin position="272"/>
        <end position="284"/>
    </location>
</feature>
<comment type="pathway">
    <text evidence="5">Cofactor biosynthesis; biotin biosynthesis.</text>
</comment>
<keyword evidence="3 5" id="KW-0093">Biotin biosynthesis</keyword>
<feature type="region of interest" description="Disordered" evidence="6">
    <location>
        <begin position="265"/>
        <end position="291"/>
    </location>
</feature>
<dbReference type="NCBIfam" id="TIGR01738">
    <property type="entry name" value="bioH"/>
    <property type="match status" value="1"/>
</dbReference>
<evidence type="ECO:0000259" key="7">
    <source>
        <dbReference type="Pfam" id="PF00561"/>
    </source>
</evidence>
<dbReference type="InterPro" id="IPR010076">
    <property type="entry name" value="BioH"/>
</dbReference>
<dbReference type="Pfam" id="PF00561">
    <property type="entry name" value="Abhydrolase_1"/>
    <property type="match status" value="1"/>
</dbReference>